<evidence type="ECO:0000256" key="1">
    <source>
        <dbReference type="ARBA" id="ARBA00001974"/>
    </source>
</evidence>
<keyword evidence="7" id="KW-0408">Iron</keyword>
<keyword evidence="5" id="KW-0274">FAD</keyword>
<dbReference type="InterPro" id="IPR001041">
    <property type="entry name" value="2Fe-2S_ferredoxin-type"/>
</dbReference>
<dbReference type="PROSITE" id="PS00197">
    <property type="entry name" value="2FE2S_FER_1"/>
    <property type="match status" value="1"/>
</dbReference>
<dbReference type="RefSeq" id="WP_130855699.1">
    <property type="nucleotide sequence ID" value="NZ_JAHVDN010000001.1"/>
</dbReference>
<evidence type="ECO:0000313" key="11">
    <source>
        <dbReference type="EMBL" id="MFD2960228.1"/>
    </source>
</evidence>
<dbReference type="InterPro" id="IPR001433">
    <property type="entry name" value="OxRdtase_FAD/NAD-bd"/>
</dbReference>
<dbReference type="SUPFAM" id="SSF52343">
    <property type="entry name" value="Ferredoxin reductase-like, C-terminal NADP-linked domain"/>
    <property type="match status" value="1"/>
</dbReference>
<reference evidence="12" key="1">
    <citation type="journal article" date="2019" name="Int. J. Syst. Evol. Microbiol.">
        <title>The Global Catalogue of Microorganisms (GCM) 10K type strain sequencing project: providing services to taxonomists for standard genome sequencing and annotation.</title>
        <authorList>
            <consortium name="The Broad Institute Genomics Platform"/>
            <consortium name="The Broad Institute Genome Sequencing Center for Infectious Disease"/>
            <person name="Wu L."/>
            <person name="Ma J."/>
        </authorList>
    </citation>
    <scope>NUCLEOTIDE SEQUENCE [LARGE SCALE GENOMIC DNA]</scope>
    <source>
        <strain evidence="12">KCTC 23098</strain>
    </source>
</reference>
<dbReference type="InterPro" id="IPR008333">
    <property type="entry name" value="Cbr1-like_FAD-bd_dom"/>
</dbReference>
<dbReference type="EMBL" id="JBHUPA010000001">
    <property type="protein sequence ID" value="MFD2960228.1"/>
    <property type="molecule type" value="Genomic_DNA"/>
</dbReference>
<comment type="cofactor">
    <cofactor evidence="1">
        <name>FAD</name>
        <dbReference type="ChEBI" id="CHEBI:57692"/>
    </cofactor>
</comment>
<keyword evidence="3" id="KW-0001">2Fe-2S</keyword>
<dbReference type="InterPro" id="IPR012675">
    <property type="entry name" value="Beta-grasp_dom_sf"/>
</dbReference>
<dbReference type="InterPro" id="IPR036010">
    <property type="entry name" value="2Fe-2S_ferredoxin-like_sf"/>
</dbReference>
<comment type="caution">
    <text evidence="11">The sequence shown here is derived from an EMBL/GenBank/DDBJ whole genome shotgun (WGS) entry which is preliminary data.</text>
</comment>
<evidence type="ECO:0000256" key="5">
    <source>
        <dbReference type="ARBA" id="ARBA00022827"/>
    </source>
</evidence>
<evidence type="ECO:0000313" key="12">
    <source>
        <dbReference type="Proteomes" id="UP001597560"/>
    </source>
</evidence>
<dbReference type="InterPro" id="IPR017938">
    <property type="entry name" value="Riboflavin_synthase-like_b-brl"/>
</dbReference>
<dbReference type="PRINTS" id="PR00406">
    <property type="entry name" value="CYTB5RDTASE"/>
</dbReference>
<evidence type="ECO:0000256" key="2">
    <source>
        <dbReference type="ARBA" id="ARBA00022630"/>
    </source>
</evidence>
<evidence type="ECO:0000256" key="8">
    <source>
        <dbReference type="ARBA" id="ARBA00023014"/>
    </source>
</evidence>
<proteinExistence type="predicted"/>
<accession>A0ABW6AVL5</accession>
<dbReference type="SUPFAM" id="SSF63380">
    <property type="entry name" value="Riboflavin synthase domain-like"/>
    <property type="match status" value="1"/>
</dbReference>
<dbReference type="Pfam" id="PF00175">
    <property type="entry name" value="NAD_binding_1"/>
    <property type="match status" value="1"/>
</dbReference>
<dbReference type="InterPro" id="IPR039261">
    <property type="entry name" value="FNR_nucleotide-bd"/>
</dbReference>
<organism evidence="11 12">
    <name type="scientific">Olivibacter jilunii</name>
    <dbReference type="NCBI Taxonomy" id="985016"/>
    <lineage>
        <taxon>Bacteria</taxon>
        <taxon>Pseudomonadati</taxon>
        <taxon>Bacteroidota</taxon>
        <taxon>Sphingobacteriia</taxon>
        <taxon>Sphingobacteriales</taxon>
        <taxon>Sphingobacteriaceae</taxon>
        <taxon>Olivibacter</taxon>
    </lineage>
</organism>
<evidence type="ECO:0000256" key="4">
    <source>
        <dbReference type="ARBA" id="ARBA00022723"/>
    </source>
</evidence>
<dbReference type="InterPro" id="IPR050415">
    <property type="entry name" value="MRET"/>
</dbReference>
<keyword evidence="2" id="KW-0285">Flavoprotein</keyword>
<dbReference type="SUPFAM" id="SSF54292">
    <property type="entry name" value="2Fe-2S ferredoxin-like"/>
    <property type="match status" value="1"/>
</dbReference>
<dbReference type="Gene3D" id="3.40.50.80">
    <property type="entry name" value="Nucleotide-binding domain of ferredoxin-NADP reductase (FNR) module"/>
    <property type="match status" value="1"/>
</dbReference>
<evidence type="ECO:0000259" key="10">
    <source>
        <dbReference type="PROSITE" id="PS51384"/>
    </source>
</evidence>
<evidence type="ECO:0000256" key="3">
    <source>
        <dbReference type="ARBA" id="ARBA00022714"/>
    </source>
</evidence>
<keyword evidence="6" id="KW-0560">Oxidoreductase</keyword>
<evidence type="ECO:0000256" key="6">
    <source>
        <dbReference type="ARBA" id="ARBA00023002"/>
    </source>
</evidence>
<dbReference type="Gene3D" id="2.40.30.10">
    <property type="entry name" value="Translation factors"/>
    <property type="match status" value="1"/>
</dbReference>
<dbReference type="Proteomes" id="UP001597560">
    <property type="component" value="Unassembled WGS sequence"/>
</dbReference>
<evidence type="ECO:0000259" key="9">
    <source>
        <dbReference type="PROSITE" id="PS51085"/>
    </source>
</evidence>
<dbReference type="InterPro" id="IPR017927">
    <property type="entry name" value="FAD-bd_FR_type"/>
</dbReference>
<dbReference type="Pfam" id="PF00970">
    <property type="entry name" value="FAD_binding_6"/>
    <property type="match status" value="1"/>
</dbReference>
<dbReference type="PROSITE" id="PS51085">
    <property type="entry name" value="2FE2S_FER_2"/>
    <property type="match status" value="1"/>
</dbReference>
<keyword evidence="12" id="KW-1185">Reference proteome</keyword>
<gene>
    <name evidence="11" type="ORF">ACFS6J_00425</name>
</gene>
<dbReference type="PANTHER" id="PTHR47354:SF8">
    <property type="entry name" value="1,2-PHENYLACETYL-COA EPOXIDASE, SUBUNIT E"/>
    <property type="match status" value="1"/>
</dbReference>
<feature type="domain" description="2Fe-2S ferredoxin-type" evidence="9">
    <location>
        <begin position="275"/>
        <end position="362"/>
    </location>
</feature>
<dbReference type="PANTHER" id="PTHR47354">
    <property type="entry name" value="NADH OXIDOREDUCTASE HCR"/>
    <property type="match status" value="1"/>
</dbReference>
<dbReference type="PROSITE" id="PS51384">
    <property type="entry name" value="FAD_FR"/>
    <property type="match status" value="1"/>
</dbReference>
<dbReference type="Gene3D" id="3.10.20.30">
    <property type="match status" value="1"/>
</dbReference>
<keyword evidence="8" id="KW-0411">Iron-sulfur</keyword>
<keyword evidence="4" id="KW-0479">Metal-binding</keyword>
<feature type="domain" description="FAD-binding FR-type" evidence="10">
    <location>
        <begin position="18"/>
        <end position="122"/>
    </location>
</feature>
<evidence type="ECO:0000256" key="7">
    <source>
        <dbReference type="ARBA" id="ARBA00023004"/>
    </source>
</evidence>
<sequence length="362" mass="40712">MFNRKDLLSWVDKKVMDNLSIVLRIKSIKTEAPDTKSFVLESVESKPLVYKSGQFLTLLFKHNNGEEVRRSYSISSSPLLSEPLTITVKKIPNGEFSRKLVDHAKEGDLLNSIGASGLFVLPDSYDRHLLFCFLAAGSGITPIFSQIKSILYGSENSVILIYSNKNAFSTIFLNEILRLKDVFKERFMLELLFSESAPLTEGRLSQGVLDQLAQKYNLYKDDHILFYLCGPNAYMRMINIKLRAEGVRSDHIKKELFIVDAPLYQLPEPPERKAYPVTIHYKGETFTIQVKYPISILETAKKHGKALPYSCETGQCGTCAAICSTGNVWMRYNEVLGEHALAEGYVLTCTGYPIGGPVELTI</sequence>
<name>A0ABW6AVL5_9SPHI</name>
<dbReference type="CDD" id="cd00207">
    <property type="entry name" value="fer2"/>
    <property type="match status" value="1"/>
</dbReference>
<dbReference type="InterPro" id="IPR006058">
    <property type="entry name" value="2Fe2S_fd_BS"/>
</dbReference>
<dbReference type="Pfam" id="PF00111">
    <property type="entry name" value="Fer2"/>
    <property type="match status" value="1"/>
</dbReference>
<protein>
    <submittedName>
        <fullName evidence="11">Flavin reductase family protein</fullName>
    </submittedName>
</protein>